<evidence type="ECO:0000259" key="1">
    <source>
        <dbReference type="PROSITE" id="PS51833"/>
    </source>
</evidence>
<gene>
    <name evidence="2" type="ORF">SAMN02745124_01363</name>
</gene>
<dbReference type="EMBL" id="FQXS01000006">
    <property type="protein sequence ID" value="SHH67334.1"/>
    <property type="molecule type" value="Genomic_DNA"/>
</dbReference>
<name>A0A1M5UWM2_9BACT</name>
<dbReference type="AlphaFoldDB" id="A0A1M5UWM2"/>
<dbReference type="InterPro" id="IPR013976">
    <property type="entry name" value="HDOD"/>
</dbReference>
<dbReference type="STRING" id="1121409.SAMN02745124_01363"/>
<dbReference type="InterPro" id="IPR003607">
    <property type="entry name" value="HD/PDEase_dom"/>
</dbReference>
<dbReference type="OrthoDB" id="5501247at2"/>
<organism evidence="2 3">
    <name type="scientific">Desulfofustis glycolicus DSM 9705</name>
    <dbReference type="NCBI Taxonomy" id="1121409"/>
    <lineage>
        <taxon>Bacteria</taxon>
        <taxon>Pseudomonadati</taxon>
        <taxon>Thermodesulfobacteriota</taxon>
        <taxon>Desulfobulbia</taxon>
        <taxon>Desulfobulbales</taxon>
        <taxon>Desulfocapsaceae</taxon>
        <taxon>Desulfofustis</taxon>
    </lineage>
</organism>
<dbReference type="PANTHER" id="PTHR33525">
    <property type="match status" value="1"/>
</dbReference>
<dbReference type="InterPro" id="IPR052340">
    <property type="entry name" value="RNase_Y/CdgJ"/>
</dbReference>
<proteinExistence type="predicted"/>
<dbReference type="SUPFAM" id="SSF109604">
    <property type="entry name" value="HD-domain/PDEase-like"/>
    <property type="match status" value="1"/>
</dbReference>
<keyword evidence="3" id="KW-1185">Reference proteome</keyword>
<protein>
    <submittedName>
        <fullName evidence="2">HD-like signal output (HDOD) domain, no enzymatic activity</fullName>
    </submittedName>
</protein>
<dbReference type="CDD" id="cd00077">
    <property type="entry name" value="HDc"/>
    <property type="match status" value="1"/>
</dbReference>
<feature type="domain" description="HDOD" evidence="1">
    <location>
        <begin position="16"/>
        <end position="211"/>
    </location>
</feature>
<dbReference type="PROSITE" id="PS51833">
    <property type="entry name" value="HDOD"/>
    <property type="match status" value="1"/>
</dbReference>
<dbReference type="Gene3D" id="1.10.3210.10">
    <property type="entry name" value="Hypothetical protein af1432"/>
    <property type="match status" value="1"/>
</dbReference>
<evidence type="ECO:0000313" key="3">
    <source>
        <dbReference type="Proteomes" id="UP000184139"/>
    </source>
</evidence>
<sequence length="295" mass="33109">MKHSFSTSILKQIDTLPALPATVSKVMQVTGDPESSARDLMLAVIPDQAMCATILKLANSAFFGMPREVGDLEKAVMVLGFNEIRNIVIGKAVFTSFQSICRNNREALNRFWDHSFHCGLAAKIIAEERGLSGSEMFIAGLIHDIGKLIILVGISGNHTDIIELSDPTDFTRYLRENETYSIGHDEIAIRLFNRWLFPRSLINAVGYHHRPQESPFYQVAPIIIQIADLLSLAHLNPKGPDARDIFTVIDDFLPELKMLWRNNDLDWTIDDFVRWQDALAVSSSRDQAILTIMAS</sequence>
<dbReference type="Pfam" id="PF08668">
    <property type="entry name" value="HDOD"/>
    <property type="match status" value="1"/>
</dbReference>
<accession>A0A1M5UWM2</accession>
<dbReference type="Proteomes" id="UP000184139">
    <property type="component" value="Unassembled WGS sequence"/>
</dbReference>
<dbReference type="PANTHER" id="PTHR33525:SF3">
    <property type="entry name" value="RIBONUCLEASE Y"/>
    <property type="match status" value="1"/>
</dbReference>
<reference evidence="2 3" key="1">
    <citation type="submission" date="2016-11" db="EMBL/GenBank/DDBJ databases">
        <authorList>
            <person name="Jaros S."/>
            <person name="Januszkiewicz K."/>
            <person name="Wedrychowicz H."/>
        </authorList>
    </citation>
    <scope>NUCLEOTIDE SEQUENCE [LARGE SCALE GENOMIC DNA]</scope>
    <source>
        <strain evidence="2 3">DSM 9705</strain>
    </source>
</reference>
<dbReference type="RefSeq" id="WP_073374564.1">
    <property type="nucleotide sequence ID" value="NZ_FQXS01000006.1"/>
</dbReference>
<evidence type="ECO:0000313" key="2">
    <source>
        <dbReference type="EMBL" id="SHH67334.1"/>
    </source>
</evidence>